<sequence length="39" mass="4555">MLILNPLEVIKEIYKEKPKDKSYNALISRMNEVGATFEE</sequence>
<evidence type="ECO:0000313" key="2">
    <source>
        <dbReference type="Proteomes" id="UP000003604"/>
    </source>
</evidence>
<organism evidence="1 2">
    <name type="scientific">Grimontia hollisae CIP 101886</name>
    <dbReference type="NCBI Taxonomy" id="675812"/>
    <lineage>
        <taxon>Bacteria</taxon>
        <taxon>Pseudomonadati</taxon>
        <taxon>Pseudomonadota</taxon>
        <taxon>Gammaproteobacteria</taxon>
        <taxon>Vibrionales</taxon>
        <taxon>Vibrionaceae</taxon>
        <taxon>Grimontia</taxon>
    </lineage>
</organism>
<proteinExistence type="predicted"/>
<protein>
    <submittedName>
        <fullName evidence="1">Uncharacterized protein</fullName>
    </submittedName>
</protein>
<dbReference type="EMBL" id="ADAQ01000004">
    <property type="protein sequence ID" value="EEY74237.1"/>
    <property type="molecule type" value="Genomic_DNA"/>
</dbReference>
<comment type="caution">
    <text evidence="1">The sequence shown here is derived from an EMBL/GenBank/DDBJ whole genome shotgun (WGS) entry which is preliminary data.</text>
</comment>
<gene>
    <name evidence="1" type="ORF">VHA_000044</name>
</gene>
<accession>D0I2T1</accession>
<dbReference type="AlphaFoldDB" id="D0I2T1"/>
<evidence type="ECO:0000313" key="1">
    <source>
        <dbReference type="EMBL" id="EEY74237.1"/>
    </source>
</evidence>
<reference evidence="1 2" key="1">
    <citation type="submission" date="2009-10" db="EMBL/GenBank/DDBJ databases">
        <authorList>
            <consortium name="Los Alamos National Laboratory (LANL)"/>
            <consortium name="National Microbial Pathogen Data Resource (NMPDR)"/>
            <person name="Saunders E.H."/>
            <person name="Munk A.C."/>
            <person name="Tapia R."/>
            <person name="Green L."/>
            <person name="Rogers Y."/>
            <person name="Detter J.C."/>
            <person name="Bruce D."/>
            <person name="Brettin T.S."/>
            <person name="Colwell R.R."/>
            <person name="Huq A."/>
            <person name="Grim C.J."/>
            <person name="Hasan N.A."/>
            <person name="Bartels D."/>
            <person name="Vonstein V."/>
        </authorList>
    </citation>
    <scope>NUCLEOTIDE SEQUENCE [LARGE SCALE GENOMIC DNA]</scope>
    <source>
        <strain evidence="1 2">CIP 101886</strain>
    </source>
</reference>
<name>D0I2T1_GRIHO</name>
<dbReference type="Proteomes" id="UP000003604">
    <property type="component" value="Unassembled WGS sequence"/>
</dbReference>
<keyword evidence="2" id="KW-1185">Reference proteome</keyword>